<dbReference type="EC" id="2.7.7.65" evidence="1"/>
<dbReference type="KEGG" id="aiq:Azoinq_03560"/>
<feature type="transmembrane region" description="Helical" evidence="3">
    <location>
        <begin position="122"/>
        <end position="145"/>
    </location>
</feature>
<feature type="transmembrane region" description="Helical" evidence="3">
    <location>
        <begin position="12"/>
        <end position="32"/>
    </location>
</feature>
<dbReference type="EMBL" id="CP064782">
    <property type="protein sequence ID" value="QWT49700.1"/>
    <property type="molecule type" value="Genomic_DNA"/>
</dbReference>
<feature type="compositionally biased region" description="Basic and acidic residues" evidence="2">
    <location>
        <begin position="375"/>
        <end position="389"/>
    </location>
</feature>
<dbReference type="AlphaFoldDB" id="A0A975SPR1"/>
<dbReference type="RefSeq" id="WP_216125965.1">
    <property type="nucleotide sequence ID" value="NZ_CP064782.1"/>
</dbReference>
<dbReference type="PANTHER" id="PTHR45138:SF9">
    <property type="entry name" value="DIGUANYLATE CYCLASE DGCM-RELATED"/>
    <property type="match status" value="1"/>
</dbReference>
<dbReference type="Proteomes" id="UP000683428">
    <property type="component" value="Chromosome"/>
</dbReference>
<gene>
    <name evidence="5" type="ORF">Azoinq_03560</name>
</gene>
<organism evidence="5 6">
    <name type="scientific">Azospira inquinata</name>
    <dbReference type="NCBI Taxonomy" id="2785627"/>
    <lineage>
        <taxon>Bacteria</taxon>
        <taxon>Pseudomonadati</taxon>
        <taxon>Pseudomonadota</taxon>
        <taxon>Betaproteobacteria</taxon>
        <taxon>Rhodocyclales</taxon>
        <taxon>Rhodocyclaceae</taxon>
        <taxon>Azospira</taxon>
    </lineage>
</organism>
<name>A0A975SPR1_9RHOO</name>
<reference evidence="5" key="1">
    <citation type="submission" date="2020-11" db="EMBL/GenBank/DDBJ databases">
        <title>Azospira inquinata sp. nov.</title>
        <authorList>
            <person name="Moe W.M."/>
            <person name="Mikes M.C."/>
        </authorList>
    </citation>
    <scope>NUCLEOTIDE SEQUENCE</scope>
    <source>
        <strain evidence="5">Azo-3</strain>
    </source>
</reference>
<feature type="transmembrane region" description="Helical" evidence="3">
    <location>
        <begin position="66"/>
        <end position="85"/>
    </location>
</feature>
<dbReference type="PANTHER" id="PTHR45138">
    <property type="entry name" value="REGULATORY COMPONENTS OF SENSORY TRANSDUCTION SYSTEM"/>
    <property type="match status" value="1"/>
</dbReference>
<feature type="transmembrane region" description="Helical" evidence="3">
    <location>
        <begin position="157"/>
        <end position="176"/>
    </location>
</feature>
<accession>A0A975SPR1</accession>
<evidence type="ECO:0000256" key="3">
    <source>
        <dbReference type="SAM" id="Phobius"/>
    </source>
</evidence>
<evidence type="ECO:0000313" key="5">
    <source>
        <dbReference type="EMBL" id="QWT49700.1"/>
    </source>
</evidence>
<keyword evidence="3" id="KW-0812">Transmembrane</keyword>
<dbReference type="InterPro" id="IPR000160">
    <property type="entry name" value="GGDEF_dom"/>
</dbReference>
<evidence type="ECO:0000256" key="2">
    <source>
        <dbReference type="SAM" id="MobiDB-lite"/>
    </source>
</evidence>
<feature type="transmembrane region" description="Helical" evidence="3">
    <location>
        <begin position="97"/>
        <end position="116"/>
    </location>
</feature>
<evidence type="ECO:0000259" key="4">
    <source>
        <dbReference type="PROSITE" id="PS50887"/>
    </source>
</evidence>
<keyword evidence="3" id="KW-0472">Membrane</keyword>
<dbReference type="InterPro" id="IPR050469">
    <property type="entry name" value="Diguanylate_Cyclase"/>
</dbReference>
<sequence>MVSSHFALDTRSLLAMAVGLSGLWCAAMWLNWRRHRAIPGLGAWTAAAGFIMVGTLGLALREQIPGFVSIVLSNTAVVLGNALLWSGIRSFRFRSPGYPLVLVLVLVCALVQTLASSVLDSLLFRVVFISSLLGVLDLLCAWELVRAGPWPTRRPGLIATWLTLFNAFGHFLRVGATLRYPEATSYLMAANTMHAEFTFCFILLQMGRMLCLLTLVSDRLQETLNQLATRDPLTRLFNRRAFLEQAELERSRANRNGHNSVVLILDLDHFKELNDSHGHNHGDLALEGFAGILTRSLRQHDLACRWGGEEFCVLLPETEMEEALVVAERIRLRCEERASRSETFTTVSVGLALLGQSGELTDAITRADRELYRAKEQGRNQVRSSDRGDALSNAPAA</sequence>
<dbReference type="Pfam" id="PF00990">
    <property type="entry name" value="GGDEF"/>
    <property type="match status" value="1"/>
</dbReference>
<dbReference type="FunFam" id="3.30.70.270:FF:000001">
    <property type="entry name" value="Diguanylate cyclase domain protein"/>
    <property type="match status" value="1"/>
</dbReference>
<feature type="transmembrane region" description="Helical" evidence="3">
    <location>
        <begin position="196"/>
        <end position="216"/>
    </location>
</feature>
<dbReference type="GO" id="GO:1902201">
    <property type="term" value="P:negative regulation of bacterial-type flagellum-dependent cell motility"/>
    <property type="evidence" value="ECO:0007669"/>
    <property type="project" value="TreeGrafter"/>
</dbReference>
<feature type="transmembrane region" description="Helical" evidence="3">
    <location>
        <begin position="41"/>
        <end position="60"/>
    </location>
</feature>
<dbReference type="SMART" id="SM00267">
    <property type="entry name" value="GGDEF"/>
    <property type="match status" value="1"/>
</dbReference>
<evidence type="ECO:0000313" key="6">
    <source>
        <dbReference type="Proteomes" id="UP000683428"/>
    </source>
</evidence>
<dbReference type="CDD" id="cd01949">
    <property type="entry name" value="GGDEF"/>
    <property type="match status" value="1"/>
</dbReference>
<keyword evidence="6" id="KW-1185">Reference proteome</keyword>
<keyword evidence="3" id="KW-1133">Transmembrane helix</keyword>
<dbReference type="GO" id="GO:0052621">
    <property type="term" value="F:diguanylate cyclase activity"/>
    <property type="evidence" value="ECO:0007669"/>
    <property type="project" value="UniProtKB-EC"/>
</dbReference>
<feature type="domain" description="GGDEF" evidence="4">
    <location>
        <begin position="258"/>
        <end position="387"/>
    </location>
</feature>
<protein>
    <recommendedName>
        <fullName evidence="1">diguanylate cyclase</fullName>
        <ecNumber evidence="1">2.7.7.65</ecNumber>
    </recommendedName>
</protein>
<proteinExistence type="predicted"/>
<feature type="region of interest" description="Disordered" evidence="2">
    <location>
        <begin position="375"/>
        <end position="397"/>
    </location>
</feature>
<dbReference type="GO" id="GO:0005886">
    <property type="term" value="C:plasma membrane"/>
    <property type="evidence" value="ECO:0007669"/>
    <property type="project" value="TreeGrafter"/>
</dbReference>
<dbReference type="PROSITE" id="PS50887">
    <property type="entry name" value="GGDEF"/>
    <property type="match status" value="1"/>
</dbReference>
<dbReference type="NCBIfam" id="TIGR00254">
    <property type="entry name" value="GGDEF"/>
    <property type="match status" value="1"/>
</dbReference>
<evidence type="ECO:0000256" key="1">
    <source>
        <dbReference type="ARBA" id="ARBA00012528"/>
    </source>
</evidence>
<dbReference type="GO" id="GO:0043709">
    <property type="term" value="P:cell adhesion involved in single-species biofilm formation"/>
    <property type="evidence" value="ECO:0007669"/>
    <property type="project" value="TreeGrafter"/>
</dbReference>